<dbReference type="GO" id="GO:0000902">
    <property type="term" value="P:cell morphogenesis"/>
    <property type="evidence" value="ECO:0007669"/>
    <property type="project" value="UniProtKB-UniRule"/>
</dbReference>
<dbReference type="Pfam" id="PF12804">
    <property type="entry name" value="NTP_transf_3"/>
    <property type="match status" value="1"/>
</dbReference>
<feature type="binding site" evidence="18">
    <location>
        <position position="376"/>
    </location>
    <ligand>
        <name>acetyl-CoA</name>
        <dbReference type="ChEBI" id="CHEBI:57288"/>
    </ligand>
</feature>
<evidence type="ECO:0000256" key="6">
    <source>
        <dbReference type="ARBA" id="ARBA00022695"/>
    </source>
</evidence>
<comment type="cofactor">
    <cofactor evidence="18">
        <name>Mg(2+)</name>
        <dbReference type="ChEBI" id="CHEBI:18420"/>
    </cofactor>
    <text evidence="18">Binds 1 Mg(2+) ion per subunit.</text>
</comment>
<evidence type="ECO:0000256" key="3">
    <source>
        <dbReference type="ARBA" id="ARBA00007947"/>
    </source>
</evidence>
<evidence type="ECO:0000256" key="15">
    <source>
        <dbReference type="ARBA" id="ARBA00048247"/>
    </source>
</evidence>
<dbReference type="EMBL" id="FSRE01000004">
    <property type="protein sequence ID" value="SIO15890.1"/>
    <property type="molecule type" value="Genomic_DNA"/>
</dbReference>
<dbReference type="UniPathway" id="UPA00113">
    <property type="reaction ID" value="UER00532"/>
</dbReference>
<dbReference type="EC" id="2.3.1.157" evidence="18"/>
<dbReference type="InterPro" id="IPR011004">
    <property type="entry name" value="Trimer_LpxA-like_sf"/>
</dbReference>
<dbReference type="InterPro" id="IPR029044">
    <property type="entry name" value="Nucleotide-diphossugar_trans"/>
</dbReference>
<dbReference type="Gene3D" id="3.90.550.10">
    <property type="entry name" value="Spore Coat Polysaccharide Biosynthesis Protein SpsA, Chain A"/>
    <property type="match status" value="1"/>
</dbReference>
<evidence type="ECO:0000256" key="5">
    <source>
        <dbReference type="ARBA" id="ARBA00022679"/>
    </source>
</evidence>
<feature type="region of interest" description="N-acetyltransferase" evidence="18">
    <location>
        <begin position="247"/>
        <end position="456"/>
    </location>
</feature>
<dbReference type="InterPro" id="IPR005882">
    <property type="entry name" value="Bifunctional_GlmU"/>
</dbReference>
<keyword evidence="6 18" id="KW-0548">Nucleotidyltransferase</keyword>
<evidence type="ECO:0000256" key="11">
    <source>
        <dbReference type="ARBA" id="ARBA00022984"/>
    </source>
</evidence>
<keyword evidence="10 18" id="KW-0133">Cell shape</keyword>
<dbReference type="PANTHER" id="PTHR43584">
    <property type="entry name" value="NUCLEOTIDYL TRANSFERASE"/>
    <property type="match status" value="1"/>
</dbReference>
<dbReference type="NCBIfam" id="TIGR01173">
    <property type="entry name" value="glmU"/>
    <property type="match status" value="1"/>
</dbReference>
<feature type="binding site" evidence="18">
    <location>
        <position position="223"/>
    </location>
    <ligand>
        <name>Mg(2+)</name>
        <dbReference type="ChEBI" id="CHEBI:18420"/>
    </ligand>
</feature>
<evidence type="ECO:0000256" key="9">
    <source>
        <dbReference type="ARBA" id="ARBA00022842"/>
    </source>
</evidence>
<feature type="binding site" evidence="18">
    <location>
        <position position="99"/>
    </location>
    <ligand>
        <name>Mg(2+)</name>
        <dbReference type="ChEBI" id="CHEBI:18420"/>
    </ligand>
</feature>
<evidence type="ECO:0000256" key="14">
    <source>
        <dbReference type="ARBA" id="ARBA00023316"/>
    </source>
</evidence>
<protein>
    <recommendedName>
        <fullName evidence="18">Bifunctional protein GlmU</fullName>
    </recommendedName>
    <domain>
        <recommendedName>
            <fullName evidence="18">UDP-N-acetylglucosamine pyrophosphorylase</fullName>
            <ecNumber evidence="18">2.7.7.23</ecNumber>
        </recommendedName>
        <alternativeName>
            <fullName evidence="18">N-acetylglucosamine-1-phosphate uridyltransferase</fullName>
        </alternativeName>
    </domain>
    <domain>
        <recommendedName>
            <fullName evidence="18">Glucosamine-1-phosphate N-acetyltransferase</fullName>
            <ecNumber evidence="18">2.3.1.157</ecNumber>
        </recommendedName>
    </domain>
</protein>
<feature type="active site" description="Proton acceptor" evidence="18">
    <location>
        <position position="359"/>
    </location>
</feature>
<comment type="pathway">
    <text evidence="18">Nucleotide-sugar biosynthesis; UDP-N-acetyl-alpha-D-glucosamine biosynthesis; UDP-N-acetyl-alpha-D-glucosamine from N-acetyl-alpha-D-glucosamine 1-phosphate: step 1/1.</text>
</comment>
<evidence type="ECO:0000313" key="20">
    <source>
        <dbReference type="EMBL" id="SIO15890.1"/>
    </source>
</evidence>
<feature type="binding site" evidence="18">
    <location>
        <begin position="97"/>
        <end position="99"/>
    </location>
    <ligand>
        <name>UDP-N-acetyl-alpha-D-glucosamine</name>
        <dbReference type="ChEBI" id="CHEBI:57705"/>
    </ligand>
</feature>
<sequence length="456" mass="48825">MIQPIILAAGKGTRMKSRLPKVLQPLAGRPLLAYVLDAAQAVADVPPLVVIGYGSGQVQARFDGPRWVLQGEQLGTGHAVQQAAMHVADEAIALILYGDVPLVQPQTLKDLVSLVDENHPLALLTVALEDPTGYGRIVRDQHHQVVAIVEQKDATPQQLAIREVNTGMMAVFGRQLKRWLARLDNDNAQGEYYLTDIIRFCVEDGHEIHTTSPSLQLEVMGVNDKAQLAQLERAWQRHQVDRLLAAGVTVADSARLDIRGSVSVGQDVFIDVNVVLEGDVHLADGVHIGPNCVLKDVSLGENTQVHAFSHLQGCKTEPDVSIGPYARIRPDTTLAEGARVGNFVEIKQSAIGAGSKVNHLAYIGDTTMGAGVNIGAGVITCNYDGVNKHRTVIGDGAFIGSDSQLVAPVEVGEGATIGAGSTIVKNAPAQQLTLSRAKQVTLKNWLSPKQRCKGDE</sequence>
<comment type="subcellular location">
    <subcellularLocation>
        <location evidence="1 18">Cytoplasm</location>
    </subcellularLocation>
</comment>
<feature type="region of interest" description="Pyrophosphorylase" evidence="18">
    <location>
        <begin position="1"/>
        <end position="225"/>
    </location>
</feature>
<keyword evidence="9 18" id="KW-0460">Magnesium</keyword>
<dbReference type="SUPFAM" id="SSF51161">
    <property type="entry name" value="Trimeric LpxA-like enzymes"/>
    <property type="match status" value="1"/>
</dbReference>
<feature type="binding site" evidence="18">
    <location>
        <position position="347"/>
    </location>
    <ligand>
        <name>UDP-N-acetyl-alpha-D-glucosamine</name>
        <dbReference type="ChEBI" id="CHEBI:57705"/>
    </ligand>
</feature>
<comment type="subunit">
    <text evidence="18">Homotrimer.</text>
</comment>
<keyword evidence="12 18" id="KW-0511">Multifunctional enzyme</keyword>
<comment type="similarity">
    <text evidence="3 18">In the N-terminal section; belongs to the N-acetylglucosamine-1-phosphate uridyltransferase family.</text>
</comment>
<dbReference type="GO" id="GO:0005737">
    <property type="term" value="C:cytoplasm"/>
    <property type="evidence" value="ECO:0007669"/>
    <property type="project" value="UniProtKB-SubCell"/>
</dbReference>
<feature type="binding site" evidence="18">
    <location>
        <position position="436"/>
    </location>
    <ligand>
        <name>acetyl-CoA</name>
        <dbReference type="ChEBI" id="CHEBI:57288"/>
    </ligand>
</feature>
<feature type="binding site" evidence="18">
    <location>
        <position position="362"/>
    </location>
    <ligand>
        <name>UDP-N-acetyl-alpha-D-glucosamine</name>
        <dbReference type="ChEBI" id="CHEBI:57705"/>
    </ligand>
</feature>
<evidence type="ECO:0000256" key="10">
    <source>
        <dbReference type="ARBA" id="ARBA00022960"/>
    </source>
</evidence>
<accession>A0A1N6H829</accession>
<feature type="binding site" evidence="18">
    <location>
        <position position="21"/>
    </location>
    <ligand>
        <name>UDP-N-acetyl-alpha-D-glucosamine</name>
        <dbReference type="ChEBI" id="CHEBI:57705"/>
    </ligand>
</feature>
<comment type="pathway">
    <text evidence="18">Nucleotide-sugar biosynthesis; UDP-N-acetyl-alpha-D-glucosamine biosynthesis; N-acetyl-alpha-D-glucosamine 1-phosphate from alpha-D-glucosamine 6-phosphate (route II): step 2/2.</text>
</comment>
<evidence type="ECO:0000256" key="13">
    <source>
        <dbReference type="ARBA" id="ARBA00023315"/>
    </source>
</evidence>
<evidence type="ECO:0000256" key="8">
    <source>
        <dbReference type="ARBA" id="ARBA00022737"/>
    </source>
</evidence>
<gene>
    <name evidence="18" type="primary">glmU</name>
    <name evidence="20" type="ORF">SAMN05443662_1598</name>
</gene>
<dbReference type="InterPro" id="IPR025877">
    <property type="entry name" value="MobA-like_NTP_Trfase"/>
</dbReference>
<keyword evidence="7 18" id="KW-0479">Metal-binding</keyword>
<evidence type="ECO:0000256" key="2">
    <source>
        <dbReference type="ARBA" id="ARBA00007707"/>
    </source>
</evidence>
<evidence type="ECO:0000256" key="18">
    <source>
        <dbReference type="HAMAP-Rule" id="MF_01631"/>
    </source>
</evidence>
<evidence type="ECO:0000256" key="7">
    <source>
        <dbReference type="ARBA" id="ARBA00022723"/>
    </source>
</evidence>
<feature type="binding site" evidence="18">
    <location>
        <position position="165"/>
    </location>
    <ligand>
        <name>UDP-N-acetyl-alpha-D-glucosamine</name>
        <dbReference type="ChEBI" id="CHEBI:57705"/>
    </ligand>
</feature>
<keyword evidence="5 18" id="KW-0808">Transferase</keyword>
<dbReference type="GO" id="GO:0071555">
    <property type="term" value="P:cell wall organization"/>
    <property type="evidence" value="ECO:0007669"/>
    <property type="project" value="UniProtKB-KW"/>
</dbReference>
<comment type="catalytic activity">
    <reaction evidence="16 18">
        <text>N-acetyl-alpha-D-glucosamine 1-phosphate + UTP + H(+) = UDP-N-acetyl-alpha-D-glucosamine + diphosphate</text>
        <dbReference type="Rhea" id="RHEA:13509"/>
        <dbReference type="ChEBI" id="CHEBI:15378"/>
        <dbReference type="ChEBI" id="CHEBI:33019"/>
        <dbReference type="ChEBI" id="CHEBI:46398"/>
        <dbReference type="ChEBI" id="CHEBI:57705"/>
        <dbReference type="ChEBI" id="CHEBI:57776"/>
        <dbReference type="EC" id="2.7.7.23"/>
    </reaction>
</comment>
<dbReference type="GO" id="GO:0000287">
    <property type="term" value="F:magnesium ion binding"/>
    <property type="evidence" value="ECO:0007669"/>
    <property type="project" value="UniProtKB-UniRule"/>
</dbReference>
<dbReference type="GO" id="GO:0009252">
    <property type="term" value="P:peptidoglycan biosynthetic process"/>
    <property type="evidence" value="ECO:0007669"/>
    <property type="project" value="UniProtKB-UniRule"/>
</dbReference>
<dbReference type="GO" id="GO:0016020">
    <property type="term" value="C:membrane"/>
    <property type="evidence" value="ECO:0007669"/>
    <property type="project" value="GOC"/>
</dbReference>
<dbReference type="HAMAP" id="MF_01631">
    <property type="entry name" value="GlmU"/>
    <property type="match status" value="1"/>
</dbReference>
<feature type="region of interest" description="Linker" evidence="18">
    <location>
        <begin position="226"/>
        <end position="246"/>
    </location>
</feature>
<feature type="binding site" evidence="18">
    <location>
        <position position="150"/>
    </location>
    <ligand>
        <name>UDP-N-acetyl-alpha-D-glucosamine</name>
        <dbReference type="ChEBI" id="CHEBI:57705"/>
    </ligand>
</feature>
<keyword evidence="11 18" id="KW-0573">Peptidoglycan synthesis</keyword>
<feature type="binding site" evidence="18">
    <location>
        <position position="223"/>
    </location>
    <ligand>
        <name>UDP-N-acetyl-alpha-D-glucosamine</name>
        <dbReference type="ChEBI" id="CHEBI:57705"/>
    </ligand>
</feature>
<dbReference type="Proteomes" id="UP000198461">
    <property type="component" value="Unassembled WGS sequence"/>
</dbReference>
<feature type="binding site" evidence="18">
    <location>
        <begin position="382"/>
        <end position="383"/>
    </location>
    <ligand>
        <name>acetyl-CoA</name>
        <dbReference type="ChEBI" id="CHEBI:57288"/>
    </ligand>
</feature>
<feature type="binding site" evidence="18">
    <location>
        <position position="135"/>
    </location>
    <ligand>
        <name>UDP-N-acetyl-alpha-D-glucosamine</name>
        <dbReference type="ChEBI" id="CHEBI:57705"/>
    </ligand>
</feature>
<name>A0A1N6H829_9GAMM</name>
<dbReference type="PANTHER" id="PTHR43584:SF3">
    <property type="entry name" value="BIFUNCTIONAL PROTEIN GLMU"/>
    <property type="match status" value="1"/>
</dbReference>
<dbReference type="UniPathway" id="UPA00973"/>
<dbReference type="Pfam" id="PF00132">
    <property type="entry name" value="Hexapep"/>
    <property type="match status" value="2"/>
</dbReference>
<keyword evidence="21" id="KW-1185">Reference proteome</keyword>
<comment type="pathway">
    <text evidence="18">Bacterial outer membrane biogenesis; LPS lipid A biosynthesis.</text>
</comment>
<dbReference type="CDD" id="cd02540">
    <property type="entry name" value="GT2_GlmU_N_bac"/>
    <property type="match status" value="1"/>
</dbReference>
<evidence type="ECO:0000256" key="1">
    <source>
        <dbReference type="ARBA" id="ARBA00004496"/>
    </source>
</evidence>
<keyword evidence="8 18" id="KW-0677">Repeat</keyword>
<evidence type="ECO:0000256" key="16">
    <source>
        <dbReference type="ARBA" id="ARBA00048493"/>
    </source>
</evidence>
<comment type="function">
    <text evidence="17 18">Catalyzes the last two sequential reactions in the de novo biosynthetic pathway for UDP-N-acetylglucosamine (UDP-GlcNAc). The C-terminal domain catalyzes the transfer of acetyl group from acetyl coenzyme A to glucosamine-1-phosphate (GlcN-1-P) to produce N-acetylglucosamine-1-phosphate (GlcNAc-1-P), which is converted into UDP-GlcNAc by the transfer of uridine 5-monophosphate (from uridine 5-triphosphate), a reaction catalyzed by the N-terminal domain.</text>
</comment>
<evidence type="ECO:0000313" key="21">
    <source>
        <dbReference type="Proteomes" id="UP000198461"/>
    </source>
</evidence>
<dbReference type="GO" id="GO:0009245">
    <property type="term" value="P:lipid A biosynthetic process"/>
    <property type="evidence" value="ECO:0007669"/>
    <property type="project" value="UniProtKB-UniRule"/>
</dbReference>
<dbReference type="AlphaFoldDB" id="A0A1N6H829"/>
<feature type="binding site" evidence="18">
    <location>
        <position position="70"/>
    </location>
    <ligand>
        <name>UDP-N-acetyl-alpha-D-glucosamine</name>
        <dbReference type="ChEBI" id="CHEBI:57705"/>
    </ligand>
</feature>
<dbReference type="GO" id="GO:0006048">
    <property type="term" value="P:UDP-N-acetylglucosamine biosynthetic process"/>
    <property type="evidence" value="ECO:0007669"/>
    <property type="project" value="UniProtKB-UniPathway"/>
</dbReference>
<dbReference type="SUPFAM" id="SSF53448">
    <property type="entry name" value="Nucleotide-diphospho-sugar transferases"/>
    <property type="match status" value="1"/>
</dbReference>
<dbReference type="GO" id="GO:0003977">
    <property type="term" value="F:UDP-N-acetylglucosamine diphosphorylase activity"/>
    <property type="evidence" value="ECO:0007669"/>
    <property type="project" value="UniProtKB-UniRule"/>
</dbReference>
<dbReference type="STRING" id="364032.SAMN05443662_1598"/>
<comment type="catalytic activity">
    <reaction evidence="15 18">
        <text>alpha-D-glucosamine 1-phosphate + acetyl-CoA = N-acetyl-alpha-D-glucosamine 1-phosphate + CoA + H(+)</text>
        <dbReference type="Rhea" id="RHEA:13725"/>
        <dbReference type="ChEBI" id="CHEBI:15378"/>
        <dbReference type="ChEBI" id="CHEBI:57287"/>
        <dbReference type="ChEBI" id="CHEBI:57288"/>
        <dbReference type="ChEBI" id="CHEBI:57776"/>
        <dbReference type="ChEBI" id="CHEBI:58516"/>
        <dbReference type="EC" id="2.3.1.157"/>
    </reaction>
</comment>
<feature type="binding site" evidence="18">
    <location>
        <position position="419"/>
    </location>
    <ligand>
        <name>acetyl-CoA</name>
        <dbReference type="ChEBI" id="CHEBI:57288"/>
    </ligand>
</feature>
<keyword evidence="13 18" id="KW-0012">Acyltransferase</keyword>
<organism evidence="20 21">
    <name type="scientific">Sulfurivirga caldicuralii</name>
    <dbReference type="NCBI Taxonomy" id="364032"/>
    <lineage>
        <taxon>Bacteria</taxon>
        <taxon>Pseudomonadati</taxon>
        <taxon>Pseudomonadota</taxon>
        <taxon>Gammaproteobacteria</taxon>
        <taxon>Thiotrichales</taxon>
        <taxon>Piscirickettsiaceae</taxon>
        <taxon>Sulfurivirga</taxon>
    </lineage>
</organism>
<feature type="binding site" evidence="18">
    <location>
        <position position="401"/>
    </location>
    <ligand>
        <name>acetyl-CoA</name>
        <dbReference type="ChEBI" id="CHEBI:57288"/>
    </ligand>
</feature>
<dbReference type="Gene3D" id="2.160.10.10">
    <property type="entry name" value="Hexapeptide repeat proteins"/>
    <property type="match status" value="1"/>
</dbReference>
<evidence type="ECO:0000256" key="17">
    <source>
        <dbReference type="ARBA" id="ARBA00049628"/>
    </source>
</evidence>
<dbReference type="InterPro" id="IPR001451">
    <property type="entry name" value="Hexapep"/>
</dbReference>
<keyword evidence="4 18" id="KW-0963">Cytoplasm</keyword>
<feature type="binding site" evidence="18">
    <location>
        <begin position="7"/>
        <end position="10"/>
    </location>
    <ligand>
        <name>UDP-N-acetyl-alpha-D-glucosamine</name>
        <dbReference type="ChEBI" id="CHEBI:57705"/>
    </ligand>
</feature>
<dbReference type="EC" id="2.7.7.23" evidence="18"/>
<feature type="domain" description="MobA-like NTP transferase" evidence="19">
    <location>
        <begin position="5"/>
        <end position="183"/>
    </location>
</feature>
<evidence type="ECO:0000256" key="12">
    <source>
        <dbReference type="ARBA" id="ARBA00023268"/>
    </source>
</evidence>
<dbReference type="GO" id="GO:0019134">
    <property type="term" value="F:glucosamine-1-phosphate N-acetyltransferase activity"/>
    <property type="evidence" value="ECO:0007669"/>
    <property type="project" value="UniProtKB-UniRule"/>
</dbReference>
<evidence type="ECO:0000259" key="19">
    <source>
        <dbReference type="Pfam" id="PF12804"/>
    </source>
</evidence>
<comment type="similarity">
    <text evidence="2 18">In the C-terminal section; belongs to the transferase hexapeptide repeat family.</text>
</comment>
<reference evidence="20 21" key="1">
    <citation type="submission" date="2016-11" db="EMBL/GenBank/DDBJ databases">
        <authorList>
            <person name="Jaros S."/>
            <person name="Januszkiewicz K."/>
            <person name="Wedrychowicz H."/>
        </authorList>
    </citation>
    <scope>NUCLEOTIDE SEQUENCE [LARGE SCALE GENOMIC DNA]</scope>
    <source>
        <strain evidence="20 21">DSM 17737</strain>
    </source>
</reference>
<feature type="binding site" evidence="18">
    <location>
        <position position="329"/>
    </location>
    <ligand>
        <name>UDP-N-acetyl-alpha-D-glucosamine</name>
        <dbReference type="ChEBI" id="CHEBI:57705"/>
    </ligand>
</feature>
<dbReference type="InterPro" id="IPR050065">
    <property type="entry name" value="GlmU-like"/>
</dbReference>
<dbReference type="InterPro" id="IPR038009">
    <property type="entry name" value="GlmU_C_LbH"/>
</dbReference>
<feature type="binding site" evidence="18">
    <location>
        <position position="373"/>
    </location>
    <ligand>
        <name>UDP-N-acetyl-alpha-D-glucosamine</name>
        <dbReference type="ChEBI" id="CHEBI:57705"/>
    </ligand>
</feature>
<keyword evidence="14 18" id="KW-0961">Cell wall biogenesis/degradation</keyword>
<feature type="binding site" evidence="18">
    <location>
        <begin position="75"/>
        <end position="76"/>
    </location>
    <ligand>
        <name>UDP-N-acetyl-alpha-D-glucosamine</name>
        <dbReference type="ChEBI" id="CHEBI:57705"/>
    </ligand>
</feature>
<dbReference type="CDD" id="cd03353">
    <property type="entry name" value="LbH_GlmU_C"/>
    <property type="match status" value="1"/>
</dbReference>
<evidence type="ECO:0000256" key="4">
    <source>
        <dbReference type="ARBA" id="ARBA00022490"/>
    </source>
</evidence>
<dbReference type="GO" id="GO:0008360">
    <property type="term" value="P:regulation of cell shape"/>
    <property type="evidence" value="ECO:0007669"/>
    <property type="project" value="UniProtKB-KW"/>
</dbReference>
<proteinExistence type="inferred from homology"/>